<dbReference type="Proteomes" id="UP000323426">
    <property type="component" value="Unassembled WGS sequence"/>
</dbReference>
<gene>
    <name evidence="4" type="ORF">F0145_23125</name>
</gene>
<sequence>MNLNAHYSGKLRVRVCGVLIEDKKILLVRHQGITGKYALWSPPGGGLAYGEKVLDCLEREFREETGLAITPKRFLFLREFLNEPLHALELFFEVAILGGTLKTGSDPELSPDDQLIQEVAFKSLAEIRQEKDAIPHQIFEDLIDLDDLFMPQHRFL</sequence>
<evidence type="ECO:0000256" key="1">
    <source>
        <dbReference type="ARBA" id="ARBA00001946"/>
    </source>
</evidence>
<dbReference type="Pfam" id="PF00293">
    <property type="entry name" value="NUDIX"/>
    <property type="match status" value="1"/>
</dbReference>
<evidence type="ECO:0000259" key="3">
    <source>
        <dbReference type="PROSITE" id="PS51462"/>
    </source>
</evidence>
<dbReference type="InterPro" id="IPR000086">
    <property type="entry name" value="NUDIX_hydrolase_dom"/>
</dbReference>
<dbReference type="SUPFAM" id="SSF55811">
    <property type="entry name" value="Nudix"/>
    <property type="match status" value="1"/>
</dbReference>
<accession>A0A5M6D1J4</accession>
<reference evidence="4 5" key="1">
    <citation type="submission" date="2019-09" db="EMBL/GenBank/DDBJ databases">
        <title>Genome sequence and assembly of Adhaeribacter sp.</title>
        <authorList>
            <person name="Chhetri G."/>
        </authorList>
    </citation>
    <scope>NUCLEOTIDE SEQUENCE [LARGE SCALE GENOMIC DNA]</scope>
    <source>
        <strain evidence="4 5">DK36</strain>
    </source>
</reference>
<comment type="cofactor">
    <cofactor evidence="1">
        <name>Mg(2+)</name>
        <dbReference type="ChEBI" id="CHEBI:18420"/>
    </cofactor>
</comment>
<dbReference type="PANTHER" id="PTHR43046:SF14">
    <property type="entry name" value="MUTT_NUDIX FAMILY PROTEIN"/>
    <property type="match status" value="1"/>
</dbReference>
<feature type="domain" description="Nudix hydrolase" evidence="3">
    <location>
        <begin position="10"/>
        <end position="144"/>
    </location>
</feature>
<protein>
    <submittedName>
        <fullName evidence="4">NUDIX hydrolase</fullName>
    </submittedName>
</protein>
<dbReference type="Gene3D" id="3.90.79.10">
    <property type="entry name" value="Nucleoside Triphosphate Pyrophosphohydrolase"/>
    <property type="match status" value="1"/>
</dbReference>
<organism evidence="4 5">
    <name type="scientific">Adhaeribacter rhizoryzae</name>
    <dbReference type="NCBI Taxonomy" id="2607907"/>
    <lineage>
        <taxon>Bacteria</taxon>
        <taxon>Pseudomonadati</taxon>
        <taxon>Bacteroidota</taxon>
        <taxon>Cytophagia</taxon>
        <taxon>Cytophagales</taxon>
        <taxon>Hymenobacteraceae</taxon>
        <taxon>Adhaeribacter</taxon>
    </lineage>
</organism>
<dbReference type="PROSITE" id="PS00893">
    <property type="entry name" value="NUDIX_BOX"/>
    <property type="match status" value="1"/>
</dbReference>
<dbReference type="EMBL" id="VWSF01000028">
    <property type="protein sequence ID" value="KAA5540172.1"/>
    <property type="molecule type" value="Genomic_DNA"/>
</dbReference>
<dbReference type="PROSITE" id="PS51462">
    <property type="entry name" value="NUDIX"/>
    <property type="match status" value="1"/>
</dbReference>
<dbReference type="GO" id="GO:0016787">
    <property type="term" value="F:hydrolase activity"/>
    <property type="evidence" value="ECO:0007669"/>
    <property type="project" value="UniProtKB-KW"/>
</dbReference>
<proteinExistence type="predicted"/>
<evidence type="ECO:0000313" key="5">
    <source>
        <dbReference type="Proteomes" id="UP000323426"/>
    </source>
</evidence>
<dbReference type="AlphaFoldDB" id="A0A5M6D1J4"/>
<dbReference type="InterPro" id="IPR020084">
    <property type="entry name" value="NUDIX_hydrolase_CS"/>
</dbReference>
<keyword evidence="2 4" id="KW-0378">Hydrolase</keyword>
<name>A0A5M6D1J4_9BACT</name>
<keyword evidence="5" id="KW-1185">Reference proteome</keyword>
<dbReference type="PANTHER" id="PTHR43046">
    <property type="entry name" value="GDP-MANNOSE MANNOSYL HYDROLASE"/>
    <property type="match status" value="1"/>
</dbReference>
<comment type="caution">
    <text evidence="4">The sequence shown here is derived from an EMBL/GenBank/DDBJ whole genome shotgun (WGS) entry which is preliminary data.</text>
</comment>
<evidence type="ECO:0000313" key="4">
    <source>
        <dbReference type="EMBL" id="KAA5540172.1"/>
    </source>
</evidence>
<dbReference type="InterPro" id="IPR015797">
    <property type="entry name" value="NUDIX_hydrolase-like_dom_sf"/>
</dbReference>
<evidence type="ECO:0000256" key="2">
    <source>
        <dbReference type="ARBA" id="ARBA00022801"/>
    </source>
</evidence>